<keyword evidence="8" id="KW-1185">Reference proteome</keyword>
<dbReference type="GO" id="GO:0005507">
    <property type="term" value="F:copper ion binding"/>
    <property type="evidence" value="ECO:0007669"/>
    <property type="project" value="InterPro"/>
</dbReference>
<reference evidence="7 8" key="1">
    <citation type="submission" date="2019-05" db="EMBL/GenBank/DDBJ databases">
        <authorList>
            <person name="Qu J.-H."/>
        </authorList>
    </citation>
    <scope>NUCLEOTIDE SEQUENCE [LARGE SCALE GENOMIC DNA]</scope>
    <source>
        <strain evidence="7 8">T17</strain>
    </source>
</reference>
<keyword evidence="3" id="KW-0249">Electron transport</keyword>
<proteinExistence type="predicted"/>
<dbReference type="OrthoDB" id="9814063at2"/>
<feature type="chain" id="PRO_5024321510" evidence="5">
    <location>
        <begin position="28"/>
        <end position="165"/>
    </location>
</feature>
<dbReference type="InterPro" id="IPR000923">
    <property type="entry name" value="BlueCu_1"/>
</dbReference>
<evidence type="ECO:0000256" key="5">
    <source>
        <dbReference type="SAM" id="SignalP"/>
    </source>
</evidence>
<sequence>MKTTKYGVMLLASVMAFGALTMNPVAAETTPAVKVANDVKQAKVITIKGSDAMQFDLKEIKVKAGQKVKLTLTHSGKLAKTAMGHNWVLLKPGVDIAAFGSKAAAARETEYIPKSEEANIIAHTKLVGGGESDTVEFTAPAKGTYTFICSFPGHYALMKGSFIVE</sequence>
<keyword evidence="5" id="KW-0732">Signal</keyword>
<evidence type="ECO:0000256" key="1">
    <source>
        <dbReference type="ARBA" id="ARBA00022448"/>
    </source>
</evidence>
<keyword evidence="2" id="KW-0479">Metal-binding</keyword>
<dbReference type="PANTHER" id="PTHR38439">
    <property type="entry name" value="AURACYANIN-B"/>
    <property type="match status" value="1"/>
</dbReference>
<evidence type="ECO:0000313" key="8">
    <source>
        <dbReference type="Proteomes" id="UP000306402"/>
    </source>
</evidence>
<dbReference type="PANTHER" id="PTHR38439:SF2">
    <property type="entry name" value="OUTER MEMBRANE PROTEIN H.8"/>
    <property type="match status" value="1"/>
</dbReference>
<dbReference type="SUPFAM" id="SSF49503">
    <property type="entry name" value="Cupredoxins"/>
    <property type="match status" value="1"/>
</dbReference>
<dbReference type="NCBIfam" id="TIGR02695">
    <property type="entry name" value="azurin"/>
    <property type="match status" value="1"/>
</dbReference>
<organism evidence="7 8">
    <name type="scientific">Dyadobacter luticola</name>
    <dbReference type="NCBI Taxonomy" id="1979387"/>
    <lineage>
        <taxon>Bacteria</taxon>
        <taxon>Pseudomonadati</taxon>
        <taxon>Bacteroidota</taxon>
        <taxon>Cytophagia</taxon>
        <taxon>Cytophagales</taxon>
        <taxon>Spirosomataceae</taxon>
        <taxon>Dyadobacter</taxon>
    </lineage>
</organism>
<evidence type="ECO:0000256" key="4">
    <source>
        <dbReference type="ARBA" id="ARBA00023008"/>
    </source>
</evidence>
<name>A0A5R9KS07_9BACT</name>
<evidence type="ECO:0000256" key="2">
    <source>
        <dbReference type="ARBA" id="ARBA00022723"/>
    </source>
</evidence>
<dbReference type="CDD" id="cd13922">
    <property type="entry name" value="Azurin"/>
    <property type="match status" value="1"/>
</dbReference>
<evidence type="ECO:0000256" key="3">
    <source>
        <dbReference type="ARBA" id="ARBA00022982"/>
    </source>
</evidence>
<dbReference type="Pfam" id="PF00127">
    <property type="entry name" value="Copper-bind"/>
    <property type="match status" value="1"/>
</dbReference>
<comment type="caution">
    <text evidence="7">The sequence shown here is derived from an EMBL/GenBank/DDBJ whole genome shotgun (WGS) entry which is preliminary data.</text>
</comment>
<dbReference type="PROSITE" id="PS00196">
    <property type="entry name" value="COPPER_BLUE"/>
    <property type="match status" value="1"/>
</dbReference>
<dbReference type="AlphaFoldDB" id="A0A5R9KS07"/>
<dbReference type="GO" id="GO:0009055">
    <property type="term" value="F:electron transfer activity"/>
    <property type="evidence" value="ECO:0007669"/>
    <property type="project" value="InterPro"/>
</dbReference>
<accession>A0A5R9KS07</accession>
<feature type="signal peptide" evidence="5">
    <location>
        <begin position="1"/>
        <end position="27"/>
    </location>
</feature>
<dbReference type="Gene3D" id="2.60.40.420">
    <property type="entry name" value="Cupredoxins - blue copper proteins"/>
    <property type="match status" value="1"/>
</dbReference>
<evidence type="ECO:0000259" key="6">
    <source>
        <dbReference type="Pfam" id="PF00127"/>
    </source>
</evidence>
<dbReference type="InterPro" id="IPR050845">
    <property type="entry name" value="Cu-binding_ET"/>
</dbReference>
<dbReference type="RefSeq" id="WP_138367343.1">
    <property type="nucleotide sequence ID" value="NZ_VCEJ01000005.1"/>
</dbReference>
<feature type="domain" description="Blue (type 1) copper" evidence="6">
    <location>
        <begin position="48"/>
        <end position="165"/>
    </location>
</feature>
<dbReference type="EMBL" id="VCEJ01000005">
    <property type="protein sequence ID" value="TLU99052.1"/>
    <property type="molecule type" value="Genomic_DNA"/>
</dbReference>
<protein>
    <submittedName>
        <fullName evidence="7">Azurin</fullName>
    </submittedName>
</protein>
<evidence type="ECO:0000313" key="7">
    <source>
        <dbReference type="EMBL" id="TLU99052.1"/>
    </source>
</evidence>
<dbReference type="InterPro" id="IPR014068">
    <property type="entry name" value="Azurin"/>
</dbReference>
<gene>
    <name evidence="7" type="primary">azu</name>
    <name evidence="7" type="ORF">FEN17_20955</name>
</gene>
<keyword evidence="1" id="KW-0813">Transport</keyword>
<keyword evidence="4" id="KW-0186">Copper</keyword>
<dbReference type="InterPro" id="IPR008972">
    <property type="entry name" value="Cupredoxin"/>
</dbReference>
<dbReference type="InterPro" id="IPR028871">
    <property type="entry name" value="BlueCu_1_BS"/>
</dbReference>
<dbReference type="Proteomes" id="UP000306402">
    <property type="component" value="Unassembled WGS sequence"/>
</dbReference>